<evidence type="ECO:0000256" key="3">
    <source>
        <dbReference type="ARBA" id="ARBA00023157"/>
    </source>
</evidence>
<keyword evidence="3" id="KW-1015">Disulfide bond</keyword>
<dbReference type="KEGG" id="tsr:106556429"/>
<dbReference type="Gene3D" id="3.30.60.30">
    <property type="match status" value="1"/>
</dbReference>
<name>A0A6I9Z4W0_9SAUR</name>
<comment type="subcellular location">
    <subcellularLocation>
        <location evidence="1">Secreted</location>
    </subcellularLocation>
</comment>
<evidence type="ECO:0000256" key="2">
    <source>
        <dbReference type="ARBA" id="ARBA00022525"/>
    </source>
</evidence>
<dbReference type="RefSeq" id="XP_013930900.1">
    <property type="nucleotide sequence ID" value="XM_014075425.1"/>
</dbReference>
<reference evidence="7" key="1">
    <citation type="submission" date="2025-08" db="UniProtKB">
        <authorList>
            <consortium name="RefSeq"/>
        </authorList>
    </citation>
    <scope>IDENTIFICATION</scope>
    <source>
        <tissue evidence="7">Skeletal muscle</tissue>
    </source>
</reference>
<dbReference type="GO" id="GO:0005576">
    <property type="term" value="C:extracellular region"/>
    <property type="evidence" value="ECO:0007669"/>
    <property type="project" value="UniProtKB-SubCell"/>
</dbReference>
<sequence length="89" mass="10195">MKPGSFLLLTLLLFFLYSNIAAQKINEKEYCKKYSVPSNFCTLEYNPHCASNGKTYGNKCGFCNGYIKSGRKLRLRYLGKCVKFEDAED</sequence>
<keyword evidence="6" id="KW-1185">Reference proteome</keyword>
<gene>
    <name evidence="7" type="primary">LOC106556429</name>
</gene>
<dbReference type="GeneID" id="106556429"/>
<dbReference type="Proteomes" id="UP000504617">
    <property type="component" value="Unplaced"/>
</dbReference>
<dbReference type="InterPro" id="IPR002350">
    <property type="entry name" value="Kazal_dom"/>
</dbReference>
<dbReference type="Pfam" id="PF00050">
    <property type="entry name" value="Kazal_1"/>
    <property type="match status" value="1"/>
</dbReference>
<evidence type="ECO:0000259" key="5">
    <source>
        <dbReference type="PROSITE" id="PS51465"/>
    </source>
</evidence>
<accession>A0A6I9Z4W0</accession>
<dbReference type="OrthoDB" id="126772at2759"/>
<dbReference type="AlphaFoldDB" id="A0A6I9Z4W0"/>
<evidence type="ECO:0000313" key="7">
    <source>
        <dbReference type="RefSeq" id="XP_013930900.1"/>
    </source>
</evidence>
<evidence type="ECO:0000313" key="6">
    <source>
        <dbReference type="Proteomes" id="UP000504617"/>
    </source>
</evidence>
<dbReference type="PANTHER" id="PTHR47499">
    <property type="entry name" value="SERINE PROTEASE INHIBITOR KAZAL-TYPE 7 SPINK7"/>
    <property type="match status" value="1"/>
</dbReference>
<dbReference type="SUPFAM" id="SSF100895">
    <property type="entry name" value="Kazal-type serine protease inhibitors"/>
    <property type="match status" value="1"/>
</dbReference>
<feature type="domain" description="Kazal-like" evidence="5">
    <location>
        <begin position="25"/>
        <end position="83"/>
    </location>
</feature>
<dbReference type="FunFam" id="3.30.60.30:FF:000037">
    <property type="entry name" value="Ovomucoid"/>
    <property type="match status" value="1"/>
</dbReference>
<dbReference type="CDD" id="cd00104">
    <property type="entry name" value="KAZAL_FS"/>
    <property type="match status" value="1"/>
</dbReference>
<feature type="chain" id="PRO_5026781887" evidence="4">
    <location>
        <begin position="23"/>
        <end position="89"/>
    </location>
</feature>
<keyword evidence="2" id="KW-0964">Secreted</keyword>
<dbReference type="InterPro" id="IPR050159">
    <property type="entry name" value="Kazal-type_SerProtInhib"/>
</dbReference>
<dbReference type="PROSITE" id="PS51465">
    <property type="entry name" value="KAZAL_2"/>
    <property type="match status" value="1"/>
</dbReference>
<protein>
    <submittedName>
        <fullName evidence="7">Ovomucoid-like</fullName>
    </submittedName>
</protein>
<evidence type="ECO:0000256" key="1">
    <source>
        <dbReference type="ARBA" id="ARBA00004613"/>
    </source>
</evidence>
<dbReference type="InterPro" id="IPR036058">
    <property type="entry name" value="Kazal_dom_sf"/>
</dbReference>
<evidence type="ECO:0000256" key="4">
    <source>
        <dbReference type="SAM" id="SignalP"/>
    </source>
</evidence>
<dbReference type="SMART" id="SM00280">
    <property type="entry name" value="KAZAL"/>
    <property type="match status" value="1"/>
</dbReference>
<organism evidence="6 7">
    <name type="scientific">Thamnophis sirtalis</name>
    <dbReference type="NCBI Taxonomy" id="35019"/>
    <lineage>
        <taxon>Eukaryota</taxon>
        <taxon>Metazoa</taxon>
        <taxon>Chordata</taxon>
        <taxon>Craniata</taxon>
        <taxon>Vertebrata</taxon>
        <taxon>Euteleostomi</taxon>
        <taxon>Lepidosauria</taxon>
        <taxon>Squamata</taxon>
        <taxon>Bifurcata</taxon>
        <taxon>Unidentata</taxon>
        <taxon>Episquamata</taxon>
        <taxon>Toxicofera</taxon>
        <taxon>Serpentes</taxon>
        <taxon>Colubroidea</taxon>
        <taxon>Colubridae</taxon>
        <taxon>Natricinae</taxon>
        <taxon>Thamnophis</taxon>
    </lineage>
</organism>
<proteinExistence type="predicted"/>
<dbReference type="PANTHER" id="PTHR47499:SF1">
    <property type="entry name" value="SERINE PROTEASE INHIBITOR KAZAL-TYPE 7"/>
    <property type="match status" value="1"/>
</dbReference>
<keyword evidence="4" id="KW-0732">Signal</keyword>
<dbReference type="PROSITE" id="PS00282">
    <property type="entry name" value="KAZAL_1"/>
    <property type="match status" value="1"/>
</dbReference>
<feature type="signal peptide" evidence="4">
    <location>
        <begin position="1"/>
        <end position="22"/>
    </location>
</feature>